<keyword evidence="4" id="KW-1185">Reference proteome</keyword>
<accession>A0ABT2I6P7</accession>
<protein>
    <submittedName>
        <fullName evidence="3">DUF4328 domain-containing protein</fullName>
    </submittedName>
</protein>
<proteinExistence type="predicted"/>
<name>A0ABT2I6P7_9SPHN</name>
<keyword evidence="1" id="KW-0472">Membrane</keyword>
<keyword evidence="1" id="KW-1133">Transmembrane helix</keyword>
<evidence type="ECO:0000259" key="2">
    <source>
        <dbReference type="Pfam" id="PF14219"/>
    </source>
</evidence>
<feature type="domain" description="DUF4328" evidence="2">
    <location>
        <begin position="57"/>
        <end position="194"/>
    </location>
</feature>
<dbReference type="InterPro" id="IPR025565">
    <property type="entry name" value="DUF4328"/>
</dbReference>
<reference evidence="3" key="1">
    <citation type="submission" date="2022-09" db="EMBL/GenBank/DDBJ databases">
        <title>Novosphingobium sp. Nov., a polycyclic aromatic hydrocarbon-degrading bacterium isolated form mangrove sediments in HongKong.</title>
        <authorList>
            <person name="Hu Z."/>
        </authorList>
    </citation>
    <scope>NUCLEOTIDE SEQUENCE</scope>
    <source>
        <strain evidence="3">HK4-1</strain>
    </source>
</reference>
<dbReference type="Proteomes" id="UP001165583">
    <property type="component" value="Unassembled WGS sequence"/>
</dbReference>
<comment type="caution">
    <text evidence="3">The sequence shown here is derived from an EMBL/GenBank/DDBJ whole genome shotgun (WGS) entry which is preliminary data.</text>
</comment>
<evidence type="ECO:0000313" key="3">
    <source>
        <dbReference type="EMBL" id="MCT2400476.1"/>
    </source>
</evidence>
<feature type="transmembrane region" description="Helical" evidence="1">
    <location>
        <begin position="141"/>
        <end position="163"/>
    </location>
</feature>
<dbReference type="RefSeq" id="WP_260046521.1">
    <property type="nucleotide sequence ID" value="NZ_JANZXA010000008.1"/>
</dbReference>
<evidence type="ECO:0000256" key="1">
    <source>
        <dbReference type="SAM" id="Phobius"/>
    </source>
</evidence>
<dbReference type="EMBL" id="JANZXA010000008">
    <property type="protein sequence ID" value="MCT2400476.1"/>
    <property type="molecule type" value="Genomic_DNA"/>
</dbReference>
<feature type="transmembrane region" description="Helical" evidence="1">
    <location>
        <begin position="169"/>
        <end position="193"/>
    </location>
</feature>
<sequence>MALLKLDHGLRVLERRSLIATYAIYAYIALSFAMIVMLYGGMANWQGFYGSIDLVTISALTTVVYWAGTLFAAIVILMWIYRAHANLFAAGMEGLKYTPGWSVGWFFIPIANFFEPFQAMRELLQVSRYGNKPMMRDLPELVPWWTFFVGSNVIGTVNGTAFVADDVQYLLAAVTLVLDIAAAWCLLQIVRVVTRAQTERLSMSHTFV</sequence>
<evidence type="ECO:0000313" key="4">
    <source>
        <dbReference type="Proteomes" id="UP001165583"/>
    </source>
</evidence>
<organism evidence="3 4">
    <name type="scientific">Novosphingobium mangrovi</name>
    <name type="common">ex Huang et al. 2023</name>
    <dbReference type="NCBI Taxonomy" id="2976432"/>
    <lineage>
        <taxon>Bacteria</taxon>
        <taxon>Pseudomonadati</taxon>
        <taxon>Pseudomonadota</taxon>
        <taxon>Alphaproteobacteria</taxon>
        <taxon>Sphingomonadales</taxon>
        <taxon>Sphingomonadaceae</taxon>
        <taxon>Novosphingobium</taxon>
    </lineage>
</organism>
<gene>
    <name evidence="3" type="ORF">NZK81_13020</name>
</gene>
<dbReference type="Pfam" id="PF14219">
    <property type="entry name" value="DUF4328"/>
    <property type="match status" value="1"/>
</dbReference>
<keyword evidence="1" id="KW-0812">Transmembrane</keyword>
<feature type="transmembrane region" description="Helical" evidence="1">
    <location>
        <begin position="54"/>
        <end position="81"/>
    </location>
</feature>
<feature type="transmembrane region" description="Helical" evidence="1">
    <location>
        <begin position="20"/>
        <end position="42"/>
    </location>
</feature>